<dbReference type="EMBL" id="MHCT01000031">
    <property type="protein sequence ID" value="OGY25330.1"/>
    <property type="molecule type" value="Genomic_DNA"/>
</dbReference>
<feature type="compositionally biased region" description="Acidic residues" evidence="1">
    <location>
        <begin position="153"/>
        <end position="166"/>
    </location>
</feature>
<dbReference type="SUPFAM" id="SSF159941">
    <property type="entry name" value="MM3350-like"/>
    <property type="match status" value="1"/>
</dbReference>
<dbReference type="InterPro" id="IPR012912">
    <property type="entry name" value="Plasmid_pRiA4b_Orf3-like"/>
</dbReference>
<dbReference type="AlphaFoldDB" id="A0A1G1WCW1"/>
<dbReference type="Proteomes" id="UP000177588">
    <property type="component" value="Unassembled WGS sequence"/>
</dbReference>
<feature type="region of interest" description="Disordered" evidence="1">
    <location>
        <begin position="149"/>
        <end position="169"/>
    </location>
</feature>
<evidence type="ECO:0000313" key="4">
    <source>
        <dbReference type="Proteomes" id="UP000177588"/>
    </source>
</evidence>
<evidence type="ECO:0000256" key="1">
    <source>
        <dbReference type="SAM" id="MobiDB-lite"/>
    </source>
</evidence>
<sequence>MKNNQSKLEYQFRITLDTDFEGRGRRKPYREIAVLESQSLSTLARAAVSSFGFDFDHCYGFYDNFKDPYDSSEIYELFTDIGEEPTEGALGVTHVKIPKAFDEVGKNLSFLFDYGDNWWPTVELTDIKPSAKDTKYPKLLRSVGPAPVQYPAVDEEESPNGAEEDKEWFHPDCKMCQELKKQGVEMQWFPDEPPKNPTIH</sequence>
<accession>A0A1G1WCW1</accession>
<dbReference type="STRING" id="1802597.A2Z24_00625"/>
<evidence type="ECO:0000259" key="2">
    <source>
        <dbReference type="Pfam" id="PF07929"/>
    </source>
</evidence>
<reference evidence="3 4" key="1">
    <citation type="journal article" date="2016" name="Nat. Commun.">
        <title>Thousands of microbial genomes shed light on interconnected biogeochemical processes in an aquifer system.</title>
        <authorList>
            <person name="Anantharaman K."/>
            <person name="Brown C.T."/>
            <person name="Hug L.A."/>
            <person name="Sharon I."/>
            <person name="Castelle C.J."/>
            <person name="Probst A.J."/>
            <person name="Thomas B.C."/>
            <person name="Singh A."/>
            <person name="Wilkins M.J."/>
            <person name="Karaoz U."/>
            <person name="Brodie E.L."/>
            <person name="Williams K.H."/>
            <person name="Hubbard S.S."/>
            <person name="Banfield J.F."/>
        </authorList>
    </citation>
    <scope>NUCLEOTIDE SEQUENCE [LARGE SCALE GENOMIC DNA]</scope>
</reference>
<proteinExistence type="predicted"/>
<evidence type="ECO:0000313" key="3">
    <source>
        <dbReference type="EMBL" id="OGY25330.1"/>
    </source>
</evidence>
<organism evidence="3 4">
    <name type="scientific">Candidatus Woykebacteria bacterium RBG_16_44_10</name>
    <dbReference type="NCBI Taxonomy" id="1802597"/>
    <lineage>
        <taxon>Bacteria</taxon>
        <taxon>Candidatus Woykeibacteriota</taxon>
    </lineage>
</organism>
<protein>
    <recommendedName>
        <fullName evidence="2">Plasmid pRiA4b Orf3-like domain-containing protein</fullName>
    </recommendedName>
</protein>
<dbReference type="Gene3D" id="3.10.290.30">
    <property type="entry name" value="MM3350-like"/>
    <property type="match status" value="1"/>
</dbReference>
<dbReference type="Pfam" id="PF07929">
    <property type="entry name" value="PRiA4_ORF3"/>
    <property type="match status" value="1"/>
</dbReference>
<dbReference type="InterPro" id="IPR024047">
    <property type="entry name" value="MM3350-like_sf"/>
</dbReference>
<name>A0A1G1WCW1_9BACT</name>
<comment type="caution">
    <text evidence="3">The sequence shown here is derived from an EMBL/GenBank/DDBJ whole genome shotgun (WGS) entry which is preliminary data.</text>
</comment>
<feature type="domain" description="Plasmid pRiA4b Orf3-like" evidence="2">
    <location>
        <begin position="10"/>
        <end position="147"/>
    </location>
</feature>
<gene>
    <name evidence="3" type="ORF">A2Z24_00625</name>
</gene>